<evidence type="ECO:0000259" key="10">
    <source>
        <dbReference type="Pfam" id="PF01207"/>
    </source>
</evidence>
<protein>
    <recommendedName>
        <fullName evidence="7">tRNA-dihydrouridine synthase</fullName>
        <ecNumber evidence="7">1.3.1.-</ecNumber>
    </recommendedName>
</protein>
<dbReference type="InterPro" id="IPR001269">
    <property type="entry name" value="DUS_fam"/>
</dbReference>
<sequence>MDKPPIFHLAPLQGFTDFVYRKCYHQLFGNINAYYIPYISLGPGAKIRNSQLRDLLPENNQEVPVVPQVLCSNLSELRELAPIIRDFGYSKLNLNMGCPYPMATNRGRGSALLEKPDELQQMFDLLFSKFNFEVSVKFRAGITDEEPIFKLIPLLRAYPFSQHIFHPRTAKQLYKGQANRDLYARFVEAFGQPVVYNGDISTASDIAQLQQLVPTQHEWMIGRGILSDPFLIARINKQLPDPTTQTEMKRTFHELVFEEYQRHFSDNGQVLMKMKSFWSYFANSFSNPHKAFKIVKKASSLTKFKASYPETFRLY</sequence>
<comment type="similarity">
    <text evidence="7">Belongs to the dus family.</text>
</comment>
<comment type="caution">
    <text evidence="11">The sequence shown here is derived from an EMBL/GenBank/DDBJ whole genome shotgun (WGS) entry which is preliminary data.</text>
</comment>
<evidence type="ECO:0000256" key="5">
    <source>
        <dbReference type="ARBA" id="ARBA00022857"/>
    </source>
</evidence>
<dbReference type="PROSITE" id="PS01136">
    <property type="entry name" value="UPF0034"/>
    <property type="match status" value="1"/>
</dbReference>
<keyword evidence="12" id="KW-1185">Reference proteome</keyword>
<evidence type="ECO:0000256" key="8">
    <source>
        <dbReference type="PIRSR" id="PIRSR006621-1"/>
    </source>
</evidence>
<dbReference type="EMBL" id="QAAD01000006">
    <property type="protein sequence ID" value="PTN08980.1"/>
    <property type="molecule type" value="Genomic_DNA"/>
</dbReference>
<comment type="function">
    <text evidence="7">Catalyzes the synthesis of 5,6-dihydrouridine (D), a modified base found in the D-loop of most tRNAs, via the reduction of the C5-C6 double bond in target uridines.</text>
</comment>
<dbReference type="CDD" id="cd02801">
    <property type="entry name" value="DUS_like_FMN"/>
    <property type="match status" value="1"/>
</dbReference>
<dbReference type="GO" id="GO:0017150">
    <property type="term" value="F:tRNA dihydrouridine synthase activity"/>
    <property type="evidence" value="ECO:0007669"/>
    <property type="project" value="InterPro"/>
</dbReference>
<dbReference type="EC" id="1.3.1.-" evidence="7"/>
<keyword evidence="9" id="KW-0547">Nucleotide-binding</keyword>
<dbReference type="RefSeq" id="WP_146161459.1">
    <property type="nucleotide sequence ID" value="NZ_OY782574.1"/>
</dbReference>
<evidence type="ECO:0000256" key="4">
    <source>
        <dbReference type="ARBA" id="ARBA00022694"/>
    </source>
</evidence>
<comment type="cofactor">
    <cofactor evidence="1 7 9">
        <name>FMN</name>
        <dbReference type="ChEBI" id="CHEBI:58210"/>
    </cofactor>
</comment>
<feature type="binding site" evidence="9">
    <location>
        <position position="137"/>
    </location>
    <ligand>
        <name>FMN</name>
        <dbReference type="ChEBI" id="CHEBI:58210"/>
    </ligand>
</feature>
<reference evidence="11 12" key="1">
    <citation type="submission" date="2018-04" db="EMBL/GenBank/DDBJ databases">
        <title>Genomic Encyclopedia of Archaeal and Bacterial Type Strains, Phase II (KMG-II): from individual species to whole genera.</title>
        <authorList>
            <person name="Goeker M."/>
        </authorList>
    </citation>
    <scope>NUCLEOTIDE SEQUENCE [LARGE SCALE GENOMIC DNA]</scope>
    <source>
        <strain evidence="11 12">DSM 28823</strain>
    </source>
</reference>
<dbReference type="Proteomes" id="UP000243525">
    <property type="component" value="Unassembled WGS sequence"/>
</dbReference>
<proteinExistence type="inferred from homology"/>
<evidence type="ECO:0000313" key="12">
    <source>
        <dbReference type="Proteomes" id="UP000243525"/>
    </source>
</evidence>
<evidence type="ECO:0000256" key="2">
    <source>
        <dbReference type="ARBA" id="ARBA00022630"/>
    </source>
</evidence>
<feature type="binding site" evidence="9">
    <location>
        <begin position="222"/>
        <end position="223"/>
    </location>
    <ligand>
        <name>FMN</name>
        <dbReference type="ChEBI" id="CHEBI:58210"/>
    </ligand>
</feature>
<evidence type="ECO:0000256" key="1">
    <source>
        <dbReference type="ARBA" id="ARBA00001917"/>
    </source>
</evidence>
<evidence type="ECO:0000256" key="3">
    <source>
        <dbReference type="ARBA" id="ARBA00022643"/>
    </source>
</evidence>
<keyword evidence="3 7" id="KW-0288">FMN</keyword>
<feature type="active site" description="Proton donor" evidence="8">
    <location>
        <position position="98"/>
    </location>
</feature>
<evidence type="ECO:0000256" key="9">
    <source>
        <dbReference type="PIRSR" id="PIRSR006621-2"/>
    </source>
</evidence>
<feature type="domain" description="DUS-like FMN-binding" evidence="10">
    <location>
        <begin position="9"/>
        <end position="289"/>
    </location>
</feature>
<dbReference type="GO" id="GO:0050660">
    <property type="term" value="F:flavin adenine dinucleotide binding"/>
    <property type="evidence" value="ECO:0007669"/>
    <property type="project" value="InterPro"/>
</dbReference>
<dbReference type="PANTHER" id="PTHR45846:SF1">
    <property type="entry name" value="TRNA-DIHYDROURIDINE(47) SYNTHASE [NAD(P)(+)]-LIKE"/>
    <property type="match status" value="1"/>
</dbReference>
<dbReference type="InterPro" id="IPR035587">
    <property type="entry name" value="DUS-like_FMN-bd"/>
</dbReference>
<accession>A0A2T5C2L1</accession>
<dbReference type="AlphaFoldDB" id="A0A2T5C2L1"/>
<evidence type="ECO:0000256" key="7">
    <source>
        <dbReference type="PIRNR" id="PIRNR006621"/>
    </source>
</evidence>
<dbReference type="Pfam" id="PF01207">
    <property type="entry name" value="Dus"/>
    <property type="match status" value="1"/>
</dbReference>
<evidence type="ECO:0000313" key="11">
    <source>
        <dbReference type="EMBL" id="PTN08980.1"/>
    </source>
</evidence>
<gene>
    <name evidence="11" type="ORF">C8N47_10678</name>
</gene>
<organism evidence="11 12">
    <name type="scientific">Mangrovibacterium marinum</name>
    <dbReference type="NCBI Taxonomy" id="1639118"/>
    <lineage>
        <taxon>Bacteria</taxon>
        <taxon>Pseudomonadati</taxon>
        <taxon>Bacteroidota</taxon>
        <taxon>Bacteroidia</taxon>
        <taxon>Marinilabiliales</taxon>
        <taxon>Prolixibacteraceae</taxon>
        <taxon>Mangrovibacterium</taxon>
    </lineage>
</organism>
<dbReference type="SUPFAM" id="SSF51395">
    <property type="entry name" value="FMN-linked oxidoreductases"/>
    <property type="match status" value="1"/>
</dbReference>
<evidence type="ECO:0000256" key="6">
    <source>
        <dbReference type="ARBA" id="ARBA00023002"/>
    </source>
</evidence>
<dbReference type="InterPro" id="IPR018517">
    <property type="entry name" value="tRNA_hU_synthase_CS"/>
</dbReference>
<dbReference type="PANTHER" id="PTHR45846">
    <property type="entry name" value="TRNA-DIHYDROURIDINE(47) SYNTHASE [NAD(P)(+)]-LIKE"/>
    <property type="match status" value="1"/>
</dbReference>
<feature type="binding site" evidence="9">
    <location>
        <position position="68"/>
    </location>
    <ligand>
        <name>FMN</name>
        <dbReference type="ChEBI" id="CHEBI:58210"/>
    </ligand>
</feature>
<keyword evidence="6 7" id="KW-0560">Oxidoreductase</keyword>
<keyword evidence="4 7" id="KW-0819">tRNA processing</keyword>
<keyword evidence="2 7" id="KW-0285">Flavoprotein</keyword>
<dbReference type="InterPro" id="IPR013785">
    <property type="entry name" value="Aldolase_TIM"/>
</dbReference>
<keyword evidence="5" id="KW-0521">NADP</keyword>
<name>A0A2T5C2L1_9BACT</name>
<dbReference type="Gene3D" id="3.20.20.70">
    <property type="entry name" value="Aldolase class I"/>
    <property type="match status" value="1"/>
</dbReference>
<feature type="binding site" evidence="9">
    <location>
        <position position="166"/>
    </location>
    <ligand>
        <name>FMN</name>
        <dbReference type="ChEBI" id="CHEBI:58210"/>
    </ligand>
</feature>
<dbReference type="GO" id="GO:0003723">
    <property type="term" value="F:RNA binding"/>
    <property type="evidence" value="ECO:0007669"/>
    <property type="project" value="TreeGrafter"/>
</dbReference>
<dbReference type="OrthoDB" id="9764501at2"/>
<dbReference type="PIRSF" id="PIRSF006621">
    <property type="entry name" value="Dus"/>
    <property type="match status" value="1"/>
</dbReference>